<protein>
    <submittedName>
        <fullName evidence="1">Uncharacterized protein</fullName>
    </submittedName>
</protein>
<proteinExistence type="predicted"/>
<organism evidence="1 2">
    <name type="scientific">Treponema rectale</name>
    <dbReference type="NCBI Taxonomy" id="744512"/>
    <lineage>
        <taxon>Bacteria</taxon>
        <taxon>Pseudomonadati</taxon>
        <taxon>Spirochaetota</taxon>
        <taxon>Spirochaetia</taxon>
        <taxon>Spirochaetales</taxon>
        <taxon>Treponemataceae</taxon>
        <taxon>Treponema</taxon>
    </lineage>
</organism>
<dbReference type="KEGG" id="trc:DYE49_04820"/>
<dbReference type="Proteomes" id="UP000593591">
    <property type="component" value="Chromosome"/>
</dbReference>
<dbReference type="AlphaFoldDB" id="A0A7M1XLX2"/>
<gene>
    <name evidence="1" type="ORF">DYE49_04820</name>
</gene>
<evidence type="ECO:0000313" key="2">
    <source>
        <dbReference type="Proteomes" id="UP000593591"/>
    </source>
</evidence>
<accession>A0A7M1XLX2</accession>
<dbReference type="EMBL" id="CP031517">
    <property type="protein sequence ID" value="QOS39811.1"/>
    <property type="molecule type" value="Genomic_DNA"/>
</dbReference>
<reference evidence="1 2" key="1">
    <citation type="submission" date="2018-08" db="EMBL/GenBank/DDBJ databases">
        <title>The first complete genome of Treponema rectale (CHPAT), a commensal spirochete of the bovine rectum.</title>
        <authorList>
            <person name="Staton G.J."/>
            <person name="Clegg S.R."/>
            <person name="Carter S.D."/>
            <person name="Radford A.D."/>
            <person name="Darby A."/>
            <person name="Hall N."/>
            <person name="Birtles R.J."/>
            <person name="Evans N.J."/>
        </authorList>
    </citation>
    <scope>NUCLEOTIDE SEQUENCE [LARGE SCALE GENOMIC DNA]</scope>
    <source>
        <strain evidence="1 2">CHPA</strain>
    </source>
</reference>
<evidence type="ECO:0000313" key="1">
    <source>
        <dbReference type="EMBL" id="QOS39811.1"/>
    </source>
</evidence>
<sequence length="84" mass="9696">MGLRAISKEESYIYYIDRYKATVIMEVLNRQVSFQVNFSIEINPLGMKSIDLEPLPKTLDYPVLPITKSLKQYITELSNEGKLP</sequence>
<name>A0A7M1XLX2_9SPIR</name>